<accession>A0A090KQY4</accession>
<evidence type="ECO:0000313" key="4">
    <source>
        <dbReference type="Proteomes" id="UP000040576"/>
    </source>
</evidence>
<keyword evidence="1" id="KW-0175">Coiled coil</keyword>
<dbReference type="Proteomes" id="UP000040576">
    <property type="component" value="Unassembled WGS sequence"/>
</dbReference>
<protein>
    <submittedName>
        <fullName evidence="3">Uncharacterized protein</fullName>
    </submittedName>
</protein>
<evidence type="ECO:0000256" key="2">
    <source>
        <dbReference type="SAM" id="MobiDB-lite"/>
    </source>
</evidence>
<reference evidence="3 4" key="1">
    <citation type="submission" date="2014-07" db="EMBL/GenBank/DDBJ databases">
        <authorList>
            <person name="Wibberg Daniel"/>
        </authorList>
    </citation>
    <scope>NUCLEOTIDE SEQUENCE [LARGE SCALE GENOMIC DNA]</scope>
</reference>
<dbReference type="EMBL" id="CCRF01000040">
    <property type="protein sequence ID" value="CEE01089.1"/>
    <property type="molecule type" value="Genomic_DNA"/>
</dbReference>
<keyword evidence="4" id="KW-1185">Reference proteome</keyword>
<proteinExistence type="predicted"/>
<feature type="coiled-coil region" evidence="1">
    <location>
        <begin position="161"/>
        <end position="188"/>
    </location>
</feature>
<dbReference type="RefSeq" id="WP_034769170.1">
    <property type="nucleotide sequence ID" value="NZ_CCRF01000040.1"/>
</dbReference>
<evidence type="ECO:0000313" key="3">
    <source>
        <dbReference type="EMBL" id="CEE01089.1"/>
    </source>
</evidence>
<gene>
    <name evidence="3" type="ORF">BT1A1_1257</name>
</gene>
<dbReference type="AlphaFoldDB" id="A0A090KQY4"/>
<evidence type="ECO:0000256" key="1">
    <source>
        <dbReference type="SAM" id="Coils"/>
    </source>
</evidence>
<feature type="region of interest" description="Disordered" evidence="2">
    <location>
        <begin position="52"/>
        <end position="80"/>
    </location>
</feature>
<sequence>MKQSAKGKKWKPTMFIQQPDYMIGNVNVQNEYRFFIDFYHDRGGGEHIMDEKERTQAEATDEEKKQDGQMSNQEKENNTEDFIEKISGELILEEAVNELDLMNNKDMQTEEEHGTDTPDVEGNLIIEESEDDDTFSEGKDFSLADLEVVETDRKETGGTHVEEMNEARDDTEETLKKEKLERRREIRQLVRRLAFYPNVLERPVCEAKINGDKVWIQILSKRGDQVRIRRNRKIETIHIDEIEELEVQT</sequence>
<organism evidence="3 4">
    <name type="scientific">Caldibacillus thermoamylovorans</name>
    <dbReference type="NCBI Taxonomy" id="35841"/>
    <lineage>
        <taxon>Bacteria</taxon>
        <taxon>Bacillati</taxon>
        <taxon>Bacillota</taxon>
        <taxon>Bacilli</taxon>
        <taxon>Bacillales</taxon>
        <taxon>Bacillaceae</taxon>
        <taxon>Caldibacillus</taxon>
    </lineage>
</organism>
<name>A0A090KQY4_9BACI</name>